<reference evidence="9 10" key="1">
    <citation type="submission" date="2021-03" db="EMBL/GenBank/DDBJ databases">
        <title>Sequencing the genomes of 1000 actinobacteria strains.</title>
        <authorList>
            <person name="Klenk H.-P."/>
        </authorList>
    </citation>
    <scope>NUCLEOTIDE SEQUENCE [LARGE SCALE GENOMIC DNA]</scope>
    <source>
        <strain evidence="9 10">DSM 46670</strain>
    </source>
</reference>
<dbReference type="EMBL" id="JAGINW010000001">
    <property type="protein sequence ID" value="MBP2322791.1"/>
    <property type="molecule type" value="Genomic_DNA"/>
</dbReference>
<organism evidence="9 10">
    <name type="scientific">Kibdelosporangium banguiense</name>
    <dbReference type="NCBI Taxonomy" id="1365924"/>
    <lineage>
        <taxon>Bacteria</taxon>
        <taxon>Bacillati</taxon>
        <taxon>Actinomycetota</taxon>
        <taxon>Actinomycetes</taxon>
        <taxon>Pseudonocardiales</taxon>
        <taxon>Pseudonocardiaceae</taxon>
        <taxon>Kibdelosporangium</taxon>
    </lineage>
</organism>
<dbReference type="InterPro" id="IPR036259">
    <property type="entry name" value="MFS_trans_sf"/>
</dbReference>
<evidence type="ECO:0000259" key="8">
    <source>
        <dbReference type="PROSITE" id="PS50850"/>
    </source>
</evidence>
<feature type="transmembrane region" description="Helical" evidence="7">
    <location>
        <begin position="191"/>
        <end position="210"/>
    </location>
</feature>
<feature type="transmembrane region" description="Helical" evidence="7">
    <location>
        <begin position="43"/>
        <end position="61"/>
    </location>
</feature>
<evidence type="ECO:0000256" key="1">
    <source>
        <dbReference type="ARBA" id="ARBA00004651"/>
    </source>
</evidence>
<evidence type="ECO:0000256" key="5">
    <source>
        <dbReference type="ARBA" id="ARBA00022989"/>
    </source>
</evidence>
<feature type="transmembrane region" description="Helical" evidence="7">
    <location>
        <begin position="349"/>
        <end position="370"/>
    </location>
</feature>
<dbReference type="InterPro" id="IPR020846">
    <property type="entry name" value="MFS_dom"/>
</dbReference>
<name>A0ABS4TEK6_9PSEU</name>
<evidence type="ECO:0000256" key="4">
    <source>
        <dbReference type="ARBA" id="ARBA00022692"/>
    </source>
</evidence>
<dbReference type="NCBIfam" id="TIGR00711">
    <property type="entry name" value="efflux_EmrB"/>
    <property type="match status" value="1"/>
</dbReference>
<comment type="subcellular location">
    <subcellularLocation>
        <location evidence="1">Cell membrane</location>
        <topology evidence="1">Multi-pass membrane protein</topology>
    </subcellularLocation>
</comment>
<feature type="transmembrane region" description="Helical" evidence="7">
    <location>
        <begin position="98"/>
        <end position="123"/>
    </location>
</feature>
<dbReference type="PANTHER" id="PTHR42718">
    <property type="entry name" value="MAJOR FACILITATOR SUPERFAMILY MULTIDRUG TRANSPORTER MFSC"/>
    <property type="match status" value="1"/>
</dbReference>
<keyword evidence="2" id="KW-0813">Transport</keyword>
<dbReference type="Gene3D" id="1.20.1250.20">
    <property type="entry name" value="MFS general substrate transporter like domains"/>
    <property type="match status" value="1"/>
</dbReference>
<protein>
    <submittedName>
        <fullName evidence="9">EmrB/QacA subfamily drug resistance transporter</fullName>
    </submittedName>
</protein>
<feature type="transmembrane region" description="Helical" evidence="7">
    <location>
        <begin position="73"/>
        <end position="92"/>
    </location>
</feature>
<dbReference type="RefSeq" id="WP_209638483.1">
    <property type="nucleotide sequence ID" value="NZ_JAGINW010000001.1"/>
</dbReference>
<dbReference type="PANTHER" id="PTHR42718:SF46">
    <property type="entry name" value="BLR6921 PROTEIN"/>
    <property type="match status" value="1"/>
</dbReference>
<evidence type="ECO:0000256" key="2">
    <source>
        <dbReference type="ARBA" id="ARBA00022448"/>
    </source>
</evidence>
<dbReference type="InterPro" id="IPR011701">
    <property type="entry name" value="MFS"/>
</dbReference>
<keyword evidence="10" id="KW-1185">Reference proteome</keyword>
<feature type="transmembrane region" description="Helical" evidence="7">
    <location>
        <begin position="160"/>
        <end position="179"/>
    </location>
</feature>
<keyword evidence="3" id="KW-1003">Cell membrane</keyword>
<dbReference type="InterPro" id="IPR004638">
    <property type="entry name" value="EmrB-like"/>
</dbReference>
<evidence type="ECO:0000256" key="3">
    <source>
        <dbReference type="ARBA" id="ARBA00022475"/>
    </source>
</evidence>
<sequence length="457" mass="48397">MSRSWAALFALCFGFFMILLDTTIVNVAIPRLITDLPATLNEVVWVNSVYLLTFAVPLLLTGRLGDRFGPRRLYLIGLVVFTVASLWCGLATSASELIVARAVQGLGAAALTPQSMAFISFLFPTNRGTAMGVWGSVAGLATIAGPVLGGLLVQTLGWEWIFFVNVPIGIVALVLVLALVPDWQPRHSHRFDVPGIILSSLGLLGLVFGIQNGEQLGWDAVAWPLGAGAALIGIFLWWQARNPNEPLLPLELFHNRTFSFGNLTGVLIGFAMSAMFIPLTIYLQSVLHMTPLQAGLFMGPMSVVSAVLAPFAGRLSDQIEGKFIVIFGLMAYAIGIGSIALIARPELNAWWLVPGLLLCGAGIGTIFSPLSSTSISGLQPQLIGAGAGIYNMSRQVGNVLGSAAAGVLMQAQLAATNDLTEAAGNTMLLPAVVLLAAVFFAAGMRKHVPEPEFAFAD</sequence>
<keyword evidence="4 7" id="KW-0812">Transmembrane</keyword>
<accession>A0ABS4TEK6</accession>
<evidence type="ECO:0000256" key="6">
    <source>
        <dbReference type="ARBA" id="ARBA00023136"/>
    </source>
</evidence>
<comment type="caution">
    <text evidence="9">The sequence shown here is derived from an EMBL/GenBank/DDBJ whole genome shotgun (WGS) entry which is preliminary data.</text>
</comment>
<dbReference type="Pfam" id="PF07690">
    <property type="entry name" value="MFS_1"/>
    <property type="match status" value="1"/>
</dbReference>
<dbReference type="PRINTS" id="PR01036">
    <property type="entry name" value="TCRTETB"/>
</dbReference>
<dbReference type="SUPFAM" id="SSF103473">
    <property type="entry name" value="MFS general substrate transporter"/>
    <property type="match status" value="1"/>
</dbReference>
<dbReference type="CDD" id="cd17321">
    <property type="entry name" value="MFS_MMR_MDR_like"/>
    <property type="match status" value="1"/>
</dbReference>
<evidence type="ECO:0000313" key="9">
    <source>
        <dbReference type="EMBL" id="MBP2322791.1"/>
    </source>
</evidence>
<dbReference type="Proteomes" id="UP001519332">
    <property type="component" value="Unassembled WGS sequence"/>
</dbReference>
<dbReference type="Gene3D" id="1.20.1720.10">
    <property type="entry name" value="Multidrug resistance protein D"/>
    <property type="match status" value="1"/>
</dbReference>
<feature type="transmembrane region" description="Helical" evidence="7">
    <location>
        <begin position="427"/>
        <end position="444"/>
    </location>
</feature>
<keyword evidence="5 7" id="KW-1133">Transmembrane helix</keyword>
<feature type="transmembrane region" description="Helical" evidence="7">
    <location>
        <begin position="130"/>
        <end position="154"/>
    </location>
</feature>
<evidence type="ECO:0000313" key="10">
    <source>
        <dbReference type="Proteomes" id="UP001519332"/>
    </source>
</evidence>
<feature type="transmembrane region" description="Helical" evidence="7">
    <location>
        <begin position="260"/>
        <end position="282"/>
    </location>
</feature>
<feature type="transmembrane region" description="Helical" evidence="7">
    <location>
        <begin position="294"/>
        <end position="311"/>
    </location>
</feature>
<dbReference type="PROSITE" id="PS50850">
    <property type="entry name" value="MFS"/>
    <property type="match status" value="1"/>
</dbReference>
<feature type="domain" description="Major facilitator superfamily (MFS) profile" evidence="8">
    <location>
        <begin position="7"/>
        <end position="449"/>
    </location>
</feature>
<feature type="transmembrane region" description="Helical" evidence="7">
    <location>
        <begin position="222"/>
        <end position="240"/>
    </location>
</feature>
<evidence type="ECO:0000256" key="7">
    <source>
        <dbReference type="SAM" id="Phobius"/>
    </source>
</evidence>
<feature type="transmembrane region" description="Helical" evidence="7">
    <location>
        <begin position="323"/>
        <end position="343"/>
    </location>
</feature>
<proteinExistence type="predicted"/>
<gene>
    <name evidence="9" type="ORF">JOF56_003176</name>
</gene>
<keyword evidence="6 7" id="KW-0472">Membrane</keyword>